<dbReference type="InterPro" id="IPR029069">
    <property type="entry name" value="HotDog_dom_sf"/>
</dbReference>
<evidence type="ECO:0000259" key="4">
    <source>
        <dbReference type="Pfam" id="PF03061"/>
    </source>
</evidence>
<dbReference type="CDD" id="cd03443">
    <property type="entry name" value="PaaI_thioesterase"/>
    <property type="match status" value="1"/>
</dbReference>
<feature type="chain" id="PRO_5038000844" evidence="3">
    <location>
        <begin position="26"/>
        <end position="192"/>
    </location>
</feature>
<feature type="signal peptide" evidence="3">
    <location>
        <begin position="1"/>
        <end position="25"/>
    </location>
</feature>
<dbReference type="Proteomes" id="UP000887569">
    <property type="component" value="Unplaced"/>
</dbReference>
<evidence type="ECO:0000256" key="1">
    <source>
        <dbReference type="ARBA" id="ARBA00008324"/>
    </source>
</evidence>
<dbReference type="WBParaSite" id="PgR030_g041_t03">
    <property type="protein sequence ID" value="PgR030_g041_t03"/>
    <property type="gene ID" value="PgR030_g041"/>
</dbReference>
<dbReference type="Pfam" id="PF03061">
    <property type="entry name" value="4HBT"/>
    <property type="match status" value="1"/>
</dbReference>
<reference evidence="6" key="1">
    <citation type="submission" date="2022-11" db="UniProtKB">
        <authorList>
            <consortium name="WormBaseParasite"/>
        </authorList>
    </citation>
    <scope>IDENTIFICATION</scope>
</reference>
<accession>A0A915BA78</accession>
<protein>
    <submittedName>
        <fullName evidence="6">Thioesterase domain-containing protein</fullName>
    </submittedName>
</protein>
<keyword evidence="3" id="KW-0732">Signal</keyword>
<proteinExistence type="inferred from homology"/>
<comment type="similarity">
    <text evidence="1">Belongs to the thioesterase PaaI family.</text>
</comment>
<dbReference type="GO" id="GO:0047617">
    <property type="term" value="F:fatty acyl-CoA hydrolase activity"/>
    <property type="evidence" value="ECO:0007669"/>
    <property type="project" value="InterPro"/>
</dbReference>
<feature type="domain" description="Thioesterase" evidence="4">
    <location>
        <begin position="93"/>
        <end position="165"/>
    </location>
</feature>
<dbReference type="AlphaFoldDB" id="A0A915BA78"/>
<dbReference type="InterPro" id="IPR003736">
    <property type="entry name" value="PAAI_dom"/>
</dbReference>
<dbReference type="SUPFAM" id="SSF54637">
    <property type="entry name" value="Thioesterase/thiol ester dehydrase-isomerase"/>
    <property type="match status" value="1"/>
</dbReference>
<dbReference type="PANTHER" id="PTHR21660:SF1">
    <property type="entry name" value="ACYL-COENZYME A THIOESTERASE 13"/>
    <property type="match status" value="1"/>
</dbReference>
<sequence>AIKLLFISFVIIVSLFVFKTMVNNAVEEQCDDIDAAQEEDNEYLKDVIRAFDKLKNASDFNRVARKVRPISASHDSIVVELTIEEEHVNSKKTLHGGQTAALVDMITARAAGVTIKDRAMVSVELAVSYMYPVQLGETILIEGKVLKVGRNMVFAEAEFRRKADGRLIAKGKHTIAFIPKPATFNGEPFEQF</sequence>
<dbReference type="PANTHER" id="PTHR21660">
    <property type="entry name" value="THIOESTERASE SUPERFAMILY MEMBER-RELATED"/>
    <property type="match status" value="1"/>
</dbReference>
<name>A0A915BA78_PARUN</name>
<dbReference type="InterPro" id="IPR039298">
    <property type="entry name" value="ACOT13"/>
</dbReference>
<dbReference type="NCBIfam" id="TIGR00369">
    <property type="entry name" value="unchar_dom_1"/>
    <property type="match status" value="1"/>
</dbReference>
<dbReference type="Gene3D" id="3.10.129.10">
    <property type="entry name" value="Hotdog Thioesterase"/>
    <property type="match status" value="1"/>
</dbReference>
<organism evidence="5 6">
    <name type="scientific">Parascaris univalens</name>
    <name type="common">Nematode worm</name>
    <dbReference type="NCBI Taxonomy" id="6257"/>
    <lineage>
        <taxon>Eukaryota</taxon>
        <taxon>Metazoa</taxon>
        <taxon>Ecdysozoa</taxon>
        <taxon>Nematoda</taxon>
        <taxon>Chromadorea</taxon>
        <taxon>Rhabditida</taxon>
        <taxon>Spirurina</taxon>
        <taxon>Ascaridomorpha</taxon>
        <taxon>Ascaridoidea</taxon>
        <taxon>Ascarididae</taxon>
        <taxon>Parascaris</taxon>
    </lineage>
</organism>
<evidence type="ECO:0000256" key="3">
    <source>
        <dbReference type="SAM" id="SignalP"/>
    </source>
</evidence>
<dbReference type="InterPro" id="IPR006683">
    <property type="entry name" value="Thioestr_dom"/>
</dbReference>
<evidence type="ECO:0000256" key="2">
    <source>
        <dbReference type="ARBA" id="ARBA00022801"/>
    </source>
</evidence>
<keyword evidence="5" id="KW-1185">Reference proteome</keyword>
<dbReference type="FunFam" id="3.10.129.10:FF:000088">
    <property type="entry name" value="Putative esterase F42H10.6"/>
    <property type="match status" value="1"/>
</dbReference>
<keyword evidence="2" id="KW-0378">Hydrolase</keyword>
<evidence type="ECO:0000313" key="5">
    <source>
        <dbReference type="Proteomes" id="UP000887569"/>
    </source>
</evidence>
<evidence type="ECO:0000313" key="6">
    <source>
        <dbReference type="WBParaSite" id="PgR030_g041_t03"/>
    </source>
</evidence>